<dbReference type="SMART" id="SM00450">
    <property type="entry name" value="RHOD"/>
    <property type="match status" value="1"/>
</dbReference>
<dbReference type="InterPro" id="IPR001307">
    <property type="entry name" value="Thiosulphate_STrfase_CS"/>
</dbReference>
<evidence type="ECO:0000256" key="2">
    <source>
        <dbReference type="ARBA" id="ARBA00022737"/>
    </source>
</evidence>
<feature type="non-terminal residue" evidence="4">
    <location>
        <position position="208"/>
    </location>
</feature>
<keyword evidence="1" id="KW-0808">Transferase</keyword>
<protein>
    <recommendedName>
        <fullName evidence="3">Rhodanese domain-containing protein</fullName>
    </recommendedName>
</protein>
<evidence type="ECO:0000259" key="3">
    <source>
        <dbReference type="PROSITE" id="PS50206"/>
    </source>
</evidence>
<dbReference type="GO" id="GO:0004792">
    <property type="term" value="F:thiosulfate-cyanide sulfurtransferase activity"/>
    <property type="evidence" value="ECO:0007669"/>
    <property type="project" value="InterPro"/>
</dbReference>
<dbReference type="AlphaFoldDB" id="X1J3K5"/>
<organism evidence="4">
    <name type="scientific">marine sediment metagenome</name>
    <dbReference type="NCBI Taxonomy" id="412755"/>
    <lineage>
        <taxon>unclassified sequences</taxon>
        <taxon>metagenomes</taxon>
        <taxon>ecological metagenomes</taxon>
    </lineage>
</organism>
<feature type="domain" description="Rhodanese" evidence="3">
    <location>
        <begin position="65"/>
        <end position="177"/>
    </location>
</feature>
<dbReference type="Pfam" id="PF00581">
    <property type="entry name" value="Rhodanese"/>
    <property type="match status" value="1"/>
</dbReference>
<dbReference type="Gene3D" id="3.40.250.10">
    <property type="entry name" value="Rhodanese-like domain"/>
    <property type="match status" value="1"/>
</dbReference>
<dbReference type="InterPro" id="IPR045078">
    <property type="entry name" value="TST/MPST-like"/>
</dbReference>
<dbReference type="CDD" id="cd01448">
    <property type="entry name" value="TST_Repeat_1"/>
    <property type="match status" value="1"/>
</dbReference>
<dbReference type="PANTHER" id="PTHR11364:SF27">
    <property type="entry name" value="SULFURTRANSFERASE"/>
    <property type="match status" value="1"/>
</dbReference>
<dbReference type="EMBL" id="BARU01040168">
    <property type="protein sequence ID" value="GAH88542.1"/>
    <property type="molecule type" value="Genomic_DNA"/>
</dbReference>
<evidence type="ECO:0000313" key="4">
    <source>
        <dbReference type="EMBL" id="GAH88542.1"/>
    </source>
</evidence>
<dbReference type="PROSITE" id="PS00380">
    <property type="entry name" value="RHODANESE_1"/>
    <property type="match status" value="1"/>
</dbReference>
<comment type="caution">
    <text evidence="4">The sequence shown here is derived from an EMBL/GenBank/DDBJ whole genome shotgun (WGS) entry which is preliminary data.</text>
</comment>
<dbReference type="InterPro" id="IPR036873">
    <property type="entry name" value="Rhodanese-like_dom_sf"/>
</dbReference>
<dbReference type="PROSITE" id="PS50206">
    <property type="entry name" value="RHODANESE_3"/>
    <property type="match status" value="1"/>
</dbReference>
<dbReference type="PANTHER" id="PTHR11364">
    <property type="entry name" value="THIOSULFATE SULFERTANSFERASE"/>
    <property type="match status" value="1"/>
</dbReference>
<name>X1J3K5_9ZZZZ</name>
<proteinExistence type="predicted"/>
<reference evidence="4" key="1">
    <citation type="journal article" date="2014" name="Front. Microbiol.">
        <title>High frequency of phylogenetically diverse reductive dehalogenase-homologous genes in deep subseafloor sedimentary metagenomes.</title>
        <authorList>
            <person name="Kawai M."/>
            <person name="Futagami T."/>
            <person name="Toyoda A."/>
            <person name="Takaki Y."/>
            <person name="Nishi S."/>
            <person name="Hori S."/>
            <person name="Arai W."/>
            <person name="Tsubouchi T."/>
            <person name="Morono Y."/>
            <person name="Uchiyama I."/>
            <person name="Ito T."/>
            <person name="Fujiyama A."/>
            <person name="Inagaki F."/>
            <person name="Takami H."/>
        </authorList>
    </citation>
    <scope>NUCLEOTIDE SEQUENCE</scope>
    <source>
        <strain evidence="4">Expedition CK06-06</strain>
    </source>
</reference>
<gene>
    <name evidence="4" type="ORF">S03H2_62143</name>
</gene>
<keyword evidence="2" id="KW-0677">Repeat</keyword>
<dbReference type="SUPFAM" id="SSF52821">
    <property type="entry name" value="Rhodanese/Cell cycle control phosphatase"/>
    <property type="match status" value="1"/>
</dbReference>
<accession>X1J3K5</accession>
<dbReference type="InterPro" id="IPR001763">
    <property type="entry name" value="Rhodanese-like_dom"/>
</dbReference>
<sequence>MKKSLLRLLMIIPLALVLCFTIGYQKQEKEGIIKEELTTKAQEAVIEYVHPEALASTEWLAIHLSDPSVCVIDARYPPNKTFFEGGHIPGAVFVNIYDDLADPNATIPLMILPQDAFEQLMGRLGISNNTTVVVYDIQGGLWCSRIWWALRYYGHDSVKILDGGLLKWMLEERPLEAGTVTSTLTTFQAHVRPELIATTEDIKAAIQD</sequence>
<evidence type="ECO:0000256" key="1">
    <source>
        <dbReference type="ARBA" id="ARBA00022679"/>
    </source>
</evidence>